<dbReference type="Gene3D" id="1.10.287.130">
    <property type="match status" value="1"/>
</dbReference>
<dbReference type="Proteomes" id="UP000654482">
    <property type="component" value="Unassembled WGS sequence"/>
</dbReference>
<reference evidence="10" key="1">
    <citation type="submission" date="2020-10" db="EMBL/GenBank/DDBJ databases">
        <authorList>
            <person name="Castelo-Branco R."/>
            <person name="Eusebio N."/>
            <person name="Adriana R."/>
            <person name="Vieira A."/>
            <person name="Brugerolle De Fraissinette N."/>
            <person name="Rezende De Castro R."/>
            <person name="Schneider M.P."/>
            <person name="Vasconcelos V."/>
            <person name="Leao P.N."/>
        </authorList>
    </citation>
    <scope>NUCLEOTIDE SEQUENCE</scope>
    <source>
        <strain evidence="10">LEGE 07157</strain>
    </source>
</reference>
<name>A0A8J7J9P9_9CYAN</name>
<dbReference type="Pfam" id="PF02518">
    <property type="entry name" value="HATPase_c"/>
    <property type="match status" value="1"/>
</dbReference>
<dbReference type="PANTHER" id="PTHR43047:SF72">
    <property type="entry name" value="OSMOSENSING HISTIDINE PROTEIN KINASE SLN1"/>
    <property type="match status" value="1"/>
</dbReference>
<dbReference type="Pfam" id="PF00072">
    <property type="entry name" value="Response_reg"/>
    <property type="match status" value="1"/>
</dbReference>
<dbReference type="PANTHER" id="PTHR43047">
    <property type="entry name" value="TWO-COMPONENT HISTIDINE PROTEIN KINASE"/>
    <property type="match status" value="1"/>
</dbReference>
<dbReference type="SMART" id="SM00448">
    <property type="entry name" value="REC"/>
    <property type="match status" value="1"/>
</dbReference>
<comment type="caution">
    <text evidence="10">The sequence shown here is derived from an EMBL/GenBank/DDBJ whole genome shotgun (WGS) entry which is preliminary data.</text>
</comment>
<dbReference type="GO" id="GO:0005886">
    <property type="term" value="C:plasma membrane"/>
    <property type="evidence" value="ECO:0007669"/>
    <property type="project" value="TreeGrafter"/>
</dbReference>
<dbReference type="InterPro" id="IPR036890">
    <property type="entry name" value="HATPase_C_sf"/>
</dbReference>
<dbReference type="SUPFAM" id="SSF52172">
    <property type="entry name" value="CheY-like"/>
    <property type="match status" value="1"/>
</dbReference>
<dbReference type="RefSeq" id="WP_194028809.1">
    <property type="nucleotide sequence ID" value="NZ_JADEWZ010000008.1"/>
</dbReference>
<evidence type="ECO:0000313" key="11">
    <source>
        <dbReference type="Proteomes" id="UP000654482"/>
    </source>
</evidence>
<keyword evidence="3 7" id="KW-0597">Phosphoprotein</keyword>
<comment type="catalytic activity">
    <reaction evidence="1">
        <text>ATP + protein L-histidine = ADP + protein N-phospho-L-histidine.</text>
        <dbReference type="EC" id="2.7.13.3"/>
    </reaction>
</comment>
<proteinExistence type="predicted"/>
<dbReference type="PROSITE" id="PS50109">
    <property type="entry name" value="HIS_KIN"/>
    <property type="match status" value="1"/>
</dbReference>
<organism evidence="10 11">
    <name type="scientific">Lusitaniella coriacea LEGE 07157</name>
    <dbReference type="NCBI Taxonomy" id="945747"/>
    <lineage>
        <taxon>Bacteria</taxon>
        <taxon>Bacillati</taxon>
        <taxon>Cyanobacteriota</taxon>
        <taxon>Cyanophyceae</taxon>
        <taxon>Spirulinales</taxon>
        <taxon>Lusitaniellaceae</taxon>
        <taxon>Lusitaniella</taxon>
    </lineage>
</organism>
<dbReference type="EC" id="2.7.13.3" evidence="2"/>
<dbReference type="Gene3D" id="3.30.565.10">
    <property type="entry name" value="Histidine kinase-like ATPase, C-terminal domain"/>
    <property type="match status" value="1"/>
</dbReference>
<dbReference type="Gene3D" id="3.40.50.2300">
    <property type="match status" value="1"/>
</dbReference>
<evidence type="ECO:0000256" key="5">
    <source>
        <dbReference type="ARBA" id="ARBA00022777"/>
    </source>
</evidence>
<dbReference type="InterPro" id="IPR001789">
    <property type="entry name" value="Sig_transdc_resp-reg_receiver"/>
</dbReference>
<dbReference type="InterPro" id="IPR005467">
    <property type="entry name" value="His_kinase_dom"/>
</dbReference>
<sequence length="422" mass="46905">MSDAMPFILIVDDNSTNLSVLSKALKLDGYKVRMAMDGEDALAQVERNPPELILLDIEMPKLDGFETCRRLQANPKTQGIPIIFMTALSDTANKVKGLSLGAVDYITKPFEQEEVLARVKVHWRLKRLTDTLEQQVAERTQALQQAQLQLVQQEKLSALGQLVTGVAHEINNPIGCIVGNVDPLQDYISDLFAIINLFREKFPQPGTDFEEELEAFDLDYIQDDLPKLIQAMKDGGNRIRHISTSLRTFSRTDKDHKVSFNLYEGLDSTILILKYRLKANVQRPAIKIIKDYGDIPEVQCFPGQLNQVFMNLIANAIDALDESNKGRTFEEIEANPNRITIQTEVSGELAIVRIKDNAKGMPDEVRAKIFEQGFTTKGVGKGTGLGLAIAHQIIVEKHGGTLTCHSEPGKGTAFIIKIPSPA</sequence>
<dbReference type="InterPro" id="IPR003594">
    <property type="entry name" value="HATPase_dom"/>
</dbReference>
<evidence type="ECO:0000256" key="7">
    <source>
        <dbReference type="PROSITE-ProRule" id="PRU00169"/>
    </source>
</evidence>
<dbReference type="GO" id="GO:0009927">
    <property type="term" value="F:histidine phosphotransfer kinase activity"/>
    <property type="evidence" value="ECO:0007669"/>
    <property type="project" value="TreeGrafter"/>
</dbReference>
<dbReference type="CDD" id="cd19920">
    <property type="entry name" value="REC_PA4781-like"/>
    <property type="match status" value="1"/>
</dbReference>
<evidence type="ECO:0000259" key="8">
    <source>
        <dbReference type="PROSITE" id="PS50109"/>
    </source>
</evidence>
<dbReference type="GO" id="GO:0000155">
    <property type="term" value="F:phosphorelay sensor kinase activity"/>
    <property type="evidence" value="ECO:0007669"/>
    <property type="project" value="InterPro"/>
</dbReference>
<evidence type="ECO:0000259" key="9">
    <source>
        <dbReference type="PROSITE" id="PS50110"/>
    </source>
</evidence>
<dbReference type="SMART" id="SM00387">
    <property type="entry name" value="HATPase_c"/>
    <property type="match status" value="1"/>
</dbReference>
<evidence type="ECO:0000256" key="3">
    <source>
        <dbReference type="ARBA" id="ARBA00022553"/>
    </source>
</evidence>
<dbReference type="EMBL" id="JADEWZ010000008">
    <property type="protein sequence ID" value="MBE9115725.1"/>
    <property type="molecule type" value="Genomic_DNA"/>
</dbReference>
<keyword evidence="11" id="KW-1185">Reference proteome</keyword>
<feature type="domain" description="Histidine kinase" evidence="8">
    <location>
        <begin position="165"/>
        <end position="422"/>
    </location>
</feature>
<keyword evidence="6" id="KW-0902">Two-component regulatory system</keyword>
<dbReference type="InterPro" id="IPR036097">
    <property type="entry name" value="HisK_dim/P_sf"/>
</dbReference>
<evidence type="ECO:0000256" key="1">
    <source>
        <dbReference type="ARBA" id="ARBA00000085"/>
    </source>
</evidence>
<dbReference type="SUPFAM" id="SSF55874">
    <property type="entry name" value="ATPase domain of HSP90 chaperone/DNA topoisomerase II/histidine kinase"/>
    <property type="match status" value="1"/>
</dbReference>
<evidence type="ECO:0000256" key="6">
    <source>
        <dbReference type="ARBA" id="ARBA00023012"/>
    </source>
</evidence>
<keyword evidence="5 10" id="KW-0418">Kinase</keyword>
<feature type="modified residue" description="4-aspartylphosphate" evidence="7">
    <location>
        <position position="56"/>
    </location>
</feature>
<accession>A0A8J7J9P9</accession>
<evidence type="ECO:0000313" key="10">
    <source>
        <dbReference type="EMBL" id="MBE9115725.1"/>
    </source>
</evidence>
<dbReference type="CDD" id="cd00082">
    <property type="entry name" value="HisKA"/>
    <property type="match status" value="1"/>
</dbReference>
<dbReference type="InterPro" id="IPR004358">
    <property type="entry name" value="Sig_transdc_His_kin-like_C"/>
</dbReference>
<protein>
    <recommendedName>
        <fullName evidence="2">histidine kinase</fullName>
        <ecNumber evidence="2">2.7.13.3</ecNumber>
    </recommendedName>
</protein>
<dbReference type="InterPro" id="IPR003661">
    <property type="entry name" value="HisK_dim/P_dom"/>
</dbReference>
<dbReference type="AlphaFoldDB" id="A0A8J7J9P9"/>
<feature type="domain" description="Response regulatory" evidence="9">
    <location>
        <begin position="7"/>
        <end position="123"/>
    </location>
</feature>
<dbReference type="PRINTS" id="PR00344">
    <property type="entry name" value="BCTRLSENSOR"/>
</dbReference>
<dbReference type="PROSITE" id="PS50110">
    <property type="entry name" value="RESPONSE_REGULATORY"/>
    <property type="match status" value="1"/>
</dbReference>
<evidence type="ECO:0000256" key="4">
    <source>
        <dbReference type="ARBA" id="ARBA00022679"/>
    </source>
</evidence>
<keyword evidence="4" id="KW-0808">Transferase</keyword>
<evidence type="ECO:0000256" key="2">
    <source>
        <dbReference type="ARBA" id="ARBA00012438"/>
    </source>
</evidence>
<dbReference type="SUPFAM" id="SSF47384">
    <property type="entry name" value="Homodimeric domain of signal transducing histidine kinase"/>
    <property type="match status" value="1"/>
</dbReference>
<dbReference type="InterPro" id="IPR011006">
    <property type="entry name" value="CheY-like_superfamily"/>
</dbReference>
<gene>
    <name evidence="10" type="ORF">IQ249_07445</name>
</gene>